<sequence length="85" mass="9177">MARHAEGDPAFFWLKGGDNSRTTQIAAGRAYVRAQLAATGQGLSMHPWSMSLQEFPQMAGLYAATQSALGRRRWRPADAGADRAG</sequence>
<dbReference type="InterPro" id="IPR000415">
    <property type="entry name" value="Nitroreductase-like"/>
</dbReference>
<name>A0A974P3V2_9CAUL</name>
<dbReference type="AlphaFoldDB" id="A0A974P3V2"/>
<accession>A0A974P3V2</accession>
<dbReference type="GO" id="GO:0016491">
    <property type="term" value="F:oxidoreductase activity"/>
    <property type="evidence" value="ECO:0007669"/>
    <property type="project" value="InterPro"/>
</dbReference>
<protein>
    <submittedName>
        <fullName evidence="1">Uncharacterized protein</fullName>
    </submittedName>
</protein>
<reference evidence="1" key="1">
    <citation type="submission" date="2021-01" db="EMBL/GenBank/DDBJ databases">
        <title>Genome sequence of Phenylobacterium sp. 20VBR1 isolated from a valley glaceir, Ny-Alesund, Svalbard.</title>
        <authorList>
            <person name="Thomas F.A."/>
            <person name="Krishnan K.P."/>
            <person name="Sinha R.K."/>
        </authorList>
    </citation>
    <scope>NUCLEOTIDE SEQUENCE</scope>
    <source>
        <strain evidence="1">20VBR1</strain>
    </source>
</reference>
<proteinExistence type="predicted"/>
<dbReference type="EMBL" id="CP068570">
    <property type="protein sequence ID" value="QQZ50529.1"/>
    <property type="molecule type" value="Genomic_DNA"/>
</dbReference>
<evidence type="ECO:0000313" key="1">
    <source>
        <dbReference type="EMBL" id="QQZ50529.1"/>
    </source>
</evidence>
<gene>
    <name evidence="1" type="ORF">JKL49_02945</name>
</gene>
<dbReference type="Gene3D" id="3.40.109.10">
    <property type="entry name" value="NADH Oxidase"/>
    <property type="match status" value="1"/>
</dbReference>
<organism evidence="1">
    <name type="scientific">Phenylobacterium glaciei</name>
    <dbReference type="NCBI Taxonomy" id="2803784"/>
    <lineage>
        <taxon>Bacteria</taxon>
        <taxon>Pseudomonadati</taxon>
        <taxon>Pseudomonadota</taxon>
        <taxon>Alphaproteobacteria</taxon>
        <taxon>Caulobacterales</taxon>
        <taxon>Caulobacteraceae</taxon>
        <taxon>Phenylobacterium</taxon>
    </lineage>
</organism>